<keyword evidence="6 9" id="KW-1133">Transmembrane helix</keyword>
<name>A0ABT7FHU3_9RHOB</name>
<evidence type="ECO:0000256" key="7">
    <source>
        <dbReference type="ARBA" id="ARBA00023136"/>
    </source>
</evidence>
<evidence type="ECO:0000256" key="9">
    <source>
        <dbReference type="RuleBase" id="RU369079"/>
    </source>
</evidence>
<feature type="transmembrane region" description="Helical" evidence="9">
    <location>
        <begin position="40"/>
        <end position="58"/>
    </location>
</feature>
<feature type="transmembrane region" description="Helical" evidence="9">
    <location>
        <begin position="149"/>
        <end position="170"/>
    </location>
</feature>
<proteinExistence type="inferred from homology"/>
<protein>
    <recommendedName>
        <fullName evidence="9">TRAP transporter small permease protein</fullName>
    </recommendedName>
</protein>
<gene>
    <name evidence="11" type="ORF">QO034_14710</name>
</gene>
<comment type="similarity">
    <text evidence="8 9">Belongs to the TRAP transporter small permease family.</text>
</comment>
<sequence length="201" mass="22708">MSDPDMNGGDGGRGRDAARLFVEDDSNAPLDIRLVDLPGLIALWGLAIIVFLQFFTRYVLNDSLAWTEEFARYVLIVVAFLGAVTVSRKGTHIFLEFFYRYLSPRTGKWLNVLMEALTTLFWGYLAWLAVKLALKTKTKMASAEIPKSLLYWAVAVGLAAMAVYSLIWLIRKIRQRPEDVMQEIESHALAEISTDTRDDTV</sequence>
<comment type="subcellular location">
    <subcellularLocation>
        <location evidence="1 9">Cell inner membrane</location>
        <topology evidence="1 9">Multi-pass membrane protein</topology>
    </subcellularLocation>
</comment>
<dbReference type="InterPro" id="IPR007387">
    <property type="entry name" value="TRAP_DctQ"/>
</dbReference>
<evidence type="ECO:0000256" key="6">
    <source>
        <dbReference type="ARBA" id="ARBA00022989"/>
    </source>
</evidence>
<accession>A0ABT7FHU3</accession>
<dbReference type="PANTHER" id="PTHR35011:SF11">
    <property type="entry name" value="TRAP TRANSPORTER SMALL PERMEASE PROTEIN"/>
    <property type="match status" value="1"/>
</dbReference>
<keyword evidence="2 9" id="KW-0813">Transport</keyword>
<keyword evidence="12" id="KW-1185">Reference proteome</keyword>
<evidence type="ECO:0000256" key="1">
    <source>
        <dbReference type="ARBA" id="ARBA00004429"/>
    </source>
</evidence>
<reference evidence="11 12" key="1">
    <citation type="submission" date="2023-05" db="EMBL/GenBank/DDBJ databases">
        <title>Sedimentitalea sp. nov. JM2-8.</title>
        <authorList>
            <person name="Huang J."/>
        </authorList>
    </citation>
    <scope>NUCLEOTIDE SEQUENCE [LARGE SCALE GENOMIC DNA]</scope>
    <source>
        <strain evidence="11 12">JM2-8</strain>
    </source>
</reference>
<dbReference type="InterPro" id="IPR055348">
    <property type="entry name" value="DctQ"/>
</dbReference>
<dbReference type="Pfam" id="PF04290">
    <property type="entry name" value="DctQ"/>
    <property type="match status" value="1"/>
</dbReference>
<feature type="transmembrane region" description="Helical" evidence="9">
    <location>
        <begin position="109"/>
        <end position="129"/>
    </location>
</feature>
<evidence type="ECO:0000313" key="11">
    <source>
        <dbReference type="EMBL" id="MDK3074354.1"/>
    </source>
</evidence>
<keyword evidence="3" id="KW-1003">Cell membrane</keyword>
<evidence type="ECO:0000256" key="5">
    <source>
        <dbReference type="ARBA" id="ARBA00022692"/>
    </source>
</evidence>
<dbReference type="Proteomes" id="UP001227126">
    <property type="component" value="Unassembled WGS sequence"/>
</dbReference>
<evidence type="ECO:0000313" key="12">
    <source>
        <dbReference type="Proteomes" id="UP001227126"/>
    </source>
</evidence>
<keyword evidence="7 9" id="KW-0472">Membrane</keyword>
<dbReference type="PANTHER" id="PTHR35011">
    <property type="entry name" value="2,3-DIKETO-L-GULONATE TRAP TRANSPORTER SMALL PERMEASE PROTEIN YIAM"/>
    <property type="match status" value="1"/>
</dbReference>
<evidence type="ECO:0000256" key="2">
    <source>
        <dbReference type="ARBA" id="ARBA00022448"/>
    </source>
</evidence>
<comment type="caution">
    <text evidence="11">The sequence shown here is derived from an EMBL/GenBank/DDBJ whole genome shotgun (WGS) entry which is preliminary data.</text>
</comment>
<keyword evidence="4 9" id="KW-0997">Cell inner membrane</keyword>
<comment type="function">
    <text evidence="9">Part of the tripartite ATP-independent periplasmic (TRAP) transport system.</text>
</comment>
<feature type="transmembrane region" description="Helical" evidence="9">
    <location>
        <begin position="70"/>
        <end position="88"/>
    </location>
</feature>
<evidence type="ECO:0000256" key="4">
    <source>
        <dbReference type="ARBA" id="ARBA00022519"/>
    </source>
</evidence>
<feature type="domain" description="Tripartite ATP-independent periplasmic transporters DctQ component" evidence="10">
    <location>
        <begin position="46"/>
        <end position="174"/>
    </location>
</feature>
<evidence type="ECO:0000256" key="3">
    <source>
        <dbReference type="ARBA" id="ARBA00022475"/>
    </source>
</evidence>
<keyword evidence="5 9" id="KW-0812">Transmembrane</keyword>
<evidence type="ECO:0000259" key="10">
    <source>
        <dbReference type="Pfam" id="PF04290"/>
    </source>
</evidence>
<organism evidence="11 12">
    <name type="scientific">Sedimentitalea xiamensis</name>
    <dbReference type="NCBI Taxonomy" id="3050037"/>
    <lineage>
        <taxon>Bacteria</taxon>
        <taxon>Pseudomonadati</taxon>
        <taxon>Pseudomonadota</taxon>
        <taxon>Alphaproteobacteria</taxon>
        <taxon>Rhodobacterales</taxon>
        <taxon>Paracoccaceae</taxon>
        <taxon>Sedimentitalea</taxon>
    </lineage>
</organism>
<dbReference type="RefSeq" id="WP_284486284.1">
    <property type="nucleotide sequence ID" value="NZ_JASNJE010000018.1"/>
</dbReference>
<evidence type="ECO:0000256" key="8">
    <source>
        <dbReference type="ARBA" id="ARBA00038436"/>
    </source>
</evidence>
<comment type="subunit">
    <text evidence="9">The complex comprises the extracytoplasmic solute receptor protein and the two transmembrane proteins.</text>
</comment>
<dbReference type="EMBL" id="JASNJE010000018">
    <property type="protein sequence ID" value="MDK3074354.1"/>
    <property type="molecule type" value="Genomic_DNA"/>
</dbReference>